<keyword evidence="1" id="KW-0472">Membrane</keyword>
<accession>A0A0G4JVB3</accession>
<feature type="transmembrane region" description="Helical" evidence="1">
    <location>
        <begin position="89"/>
        <end position="113"/>
    </location>
</feature>
<dbReference type="Pfam" id="PF10112">
    <property type="entry name" value="Halogen_Hydrol"/>
    <property type="match status" value="1"/>
</dbReference>
<dbReference type="STRING" id="1109412.BN1221_02070c"/>
<evidence type="ECO:0000313" key="3">
    <source>
        <dbReference type="Proteomes" id="UP000044377"/>
    </source>
</evidence>
<feature type="transmembrane region" description="Helical" evidence="1">
    <location>
        <begin position="155"/>
        <end position="175"/>
    </location>
</feature>
<dbReference type="EMBL" id="CGIG01000001">
    <property type="protein sequence ID" value="CPR16430.1"/>
    <property type="molecule type" value="Genomic_DNA"/>
</dbReference>
<keyword evidence="1" id="KW-0812">Transmembrane</keyword>
<proteinExistence type="predicted"/>
<dbReference type="AlphaFoldDB" id="A0A0G4JVB3"/>
<keyword evidence="3" id="KW-1185">Reference proteome</keyword>
<evidence type="ECO:0000313" key="2">
    <source>
        <dbReference type="EMBL" id="CPR16430.1"/>
    </source>
</evidence>
<sequence>MQNAFSPQFEGWKKKLGRLCLMLLKLWGLCGLWLITSLLITEVILRKSYPGLMADENVEVSVTIVNCFSLILLWYAITRRQVNMFLPLLAGIIWFIMQDGLFVLGWIAAAWWLIKAFSEISHPRVGTVIQFLLFFIIIMAYTDTQQFGGHLFYDAIFAVCVILGVAGHYSGVTFFKPKSRQKAPVAASVVPQSSPAVITSPAQEAVTIESRIARLQNQRQFPDELLDQLKTIIEYAQLIVACMKEDPKDVEPGAAFLNRYLPAVEKIANEYTRLSTQLEKHSKADDFLLKNIAVLKALGSAFQQQHERLLENDALDFDTELRFVDNLLKTDGYK</sequence>
<name>A0A0G4JVB3_9GAMM</name>
<dbReference type="Proteomes" id="UP000044377">
    <property type="component" value="Unassembled WGS sequence"/>
</dbReference>
<feature type="transmembrane region" description="Helical" evidence="1">
    <location>
        <begin position="125"/>
        <end position="143"/>
    </location>
</feature>
<dbReference type="InterPro" id="IPR018770">
    <property type="entry name" value="ChloroindolylP_hydrolase"/>
</dbReference>
<evidence type="ECO:0000256" key="1">
    <source>
        <dbReference type="SAM" id="Phobius"/>
    </source>
</evidence>
<evidence type="ECO:0008006" key="4">
    <source>
        <dbReference type="Google" id="ProtNLM"/>
    </source>
</evidence>
<organism evidence="2 3">
    <name type="scientific">Brenneria goodwinii</name>
    <dbReference type="NCBI Taxonomy" id="1109412"/>
    <lineage>
        <taxon>Bacteria</taxon>
        <taxon>Pseudomonadati</taxon>
        <taxon>Pseudomonadota</taxon>
        <taxon>Gammaproteobacteria</taxon>
        <taxon>Enterobacterales</taxon>
        <taxon>Pectobacteriaceae</taxon>
        <taxon>Brenneria</taxon>
    </lineage>
</organism>
<reference evidence="3" key="1">
    <citation type="submission" date="2015-01" db="EMBL/GenBank/DDBJ databases">
        <authorList>
            <person name="Paterson Steve"/>
        </authorList>
    </citation>
    <scope>NUCLEOTIDE SEQUENCE [LARGE SCALE GENOMIC DNA]</scope>
    <source>
        <strain evidence="3">OBR1</strain>
    </source>
</reference>
<feature type="transmembrane region" description="Helical" evidence="1">
    <location>
        <begin position="57"/>
        <end position="77"/>
    </location>
</feature>
<dbReference type="RefSeq" id="WP_048637229.1">
    <property type="nucleotide sequence ID" value="NZ_CGIG01000001.1"/>
</dbReference>
<feature type="transmembrane region" description="Helical" evidence="1">
    <location>
        <begin position="26"/>
        <end position="45"/>
    </location>
</feature>
<keyword evidence="1" id="KW-1133">Transmembrane helix</keyword>
<gene>
    <name evidence="2" type="ORF">BN1221_02070c</name>
</gene>
<dbReference type="OrthoDB" id="6623608at2"/>
<protein>
    <recommendedName>
        <fullName evidence="4">5-bromo-4-chloroindolyl phosphate hydrolysis protein</fullName>
    </recommendedName>
</protein>